<accession>A0AAN7P7D0</accession>
<dbReference type="AlphaFoldDB" id="A0AAN7P7D0"/>
<keyword evidence="3" id="KW-1185">Reference proteome</keyword>
<evidence type="ECO:0000256" key="1">
    <source>
        <dbReference type="SAM" id="SignalP"/>
    </source>
</evidence>
<dbReference type="SUPFAM" id="SSF58113">
    <property type="entry name" value="Apolipoprotein A-I"/>
    <property type="match status" value="1"/>
</dbReference>
<evidence type="ECO:0000313" key="2">
    <source>
        <dbReference type="EMBL" id="KAK4878487.1"/>
    </source>
</evidence>
<organism evidence="2 3">
    <name type="scientific">Aquatica leii</name>
    <dbReference type="NCBI Taxonomy" id="1421715"/>
    <lineage>
        <taxon>Eukaryota</taxon>
        <taxon>Metazoa</taxon>
        <taxon>Ecdysozoa</taxon>
        <taxon>Arthropoda</taxon>
        <taxon>Hexapoda</taxon>
        <taxon>Insecta</taxon>
        <taxon>Pterygota</taxon>
        <taxon>Neoptera</taxon>
        <taxon>Endopterygota</taxon>
        <taxon>Coleoptera</taxon>
        <taxon>Polyphaga</taxon>
        <taxon>Elateriformia</taxon>
        <taxon>Elateroidea</taxon>
        <taxon>Lampyridae</taxon>
        <taxon>Luciolinae</taxon>
        <taxon>Aquatica</taxon>
    </lineage>
</organism>
<sequence>MAKYVSFFVIAFLCSDAFGAPRKNSLQQEAGVKELIKQVDTVRKEVEQSIKKALPDSQEVTNTLINVSKTFASAVEKGAKDLSESADKNKDMINNVIQDVSKGLSDSVKYIKGLAGDDVATKSQEVKAALQSHLDNIFASGKKIEEAIKPHLNQAQEHLKTFANTFFKDLAAAGEQLKADIDKAIESQKV</sequence>
<feature type="chain" id="PRO_5043005626" description="Apolipophorin-III" evidence="1">
    <location>
        <begin position="20"/>
        <end position="190"/>
    </location>
</feature>
<dbReference type="Proteomes" id="UP001353858">
    <property type="component" value="Unassembled WGS sequence"/>
</dbReference>
<dbReference type="GO" id="GO:0006869">
    <property type="term" value="P:lipid transport"/>
    <property type="evidence" value="ECO:0007669"/>
    <property type="project" value="InterPro"/>
</dbReference>
<keyword evidence="1" id="KW-0732">Signal</keyword>
<evidence type="ECO:0008006" key="4">
    <source>
        <dbReference type="Google" id="ProtNLM"/>
    </source>
</evidence>
<dbReference type="InterPro" id="IPR010009">
    <property type="entry name" value="ApoLp-III"/>
</dbReference>
<comment type="caution">
    <text evidence="2">The sequence shown here is derived from an EMBL/GenBank/DDBJ whole genome shotgun (WGS) entry which is preliminary data.</text>
</comment>
<protein>
    <recommendedName>
        <fullName evidence="4">Apolipophorin-III</fullName>
    </recommendedName>
</protein>
<feature type="signal peptide" evidence="1">
    <location>
        <begin position="1"/>
        <end position="19"/>
    </location>
</feature>
<dbReference type="Gene3D" id="1.20.120.20">
    <property type="entry name" value="Apolipoprotein"/>
    <property type="match status" value="1"/>
</dbReference>
<name>A0AAN7P7D0_9COLE</name>
<dbReference type="Pfam" id="PF07464">
    <property type="entry name" value="ApoLp-III"/>
    <property type="match status" value="1"/>
</dbReference>
<dbReference type="EMBL" id="JARPUR010000004">
    <property type="protein sequence ID" value="KAK4878487.1"/>
    <property type="molecule type" value="Genomic_DNA"/>
</dbReference>
<dbReference type="GO" id="GO:0008289">
    <property type="term" value="F:lipid binding"/>
    <property type="evidence" value="ECO:0007669"/>
    <property type="project" value="InterPro"/>
</dbReference>
<proteinExistence type="predicted"/>
<dbReference type="GO" id="GO:0005576">
    <property type="term" value="C:extracellular region"/>
    <property type="evidence" value="ECO:0007669"/>
    <property type="project" value="InterPro"/>
</dbReference>
<gene>
    <name evidence="2" type="ORF">RN001_010993</name>
</gene>
<evidence type="ECO:0000313" key="3">
    <source>
        <dbReference type="Proteomes" id="UP001353858"/>
    </source>
</evidence>
<reference evidence="3" key="1">
    <citation type="submission" date="2023-01" db="EMBL/GenBank/DDBJ databases">
        <title>Key to firefly adult light organ development and bioluminescence: homeobox transcription factors regulate luciferase expression and transportation to peroxisome.</title>
        <authorList>
            <person name="Fu X."/>
        </authorList>
    </citation>
    <scope>NUCLEOTIDE SEQUENCE [LARGE SCALE GENOMIC DNA]</scope>
</reference>